<keyword evidence="14" id="KW-1185">Reference proteome</keyword>
<evidence type="ECO:0000256" key="8">
    <source>
        <dbReference type="ARBA" id="ARBA00023214"/>
    </source>
</evidence>
<dbReference type="PROSITE" id="PS51371">
    <property type="entry name" value="CBS"/>
    <property type="match status" value="1"/>
</dbReference>
<evidence type="ECO:0000256" key="7">
    <source>
        <dbReference type="ARBA" id="ARBA00023173"/>
    </source>
</evidence>
<dbReference type="Gene3D" id="3.10.580.10">
    <property type="entry name" value="CBS-domain"/>
    <property type="match status" value="1"/>
</dbReference>
<sequence>MNFLDKRKIPVLLRKFKYKNPQAFLYIASTIVGLIGGLAAVFLKNLVHWTEEFVYSDYTEHYYIWTIFLPAIGILLTVLYIKFFVKKNISHGVGKVLASISKQRSEIEKSNTYTSVVASSLTVGFGGSVGLEAPVVYTGAAIGSNFAQYFNLNFKLRTLLIACGCSAAIAGIFKAPIAAIIFSLEVLMIDLTMWSIVPLLIASVTGALVSFFMMGENVTFSFAVFQHFDKTKFPIYIILGVFCGLYALLFIKITRYIESKFEKYKNIYVKSILGGLGVGLLIFIFPPLFGEGYISLQNILGRGFPKEIMNNTIFYSEANSEAFFILFLIGVLFLKIIASSLTTASGGIGGVFAPSLFAGGILGFTFSRIINASKIINVSEHNFALVGMAGVMSAIMHAPMTSIFLIAEITGGYNLLLPLIITSLTAYVVKNKLDKHSVYTYNLSLEHKLITHNKDKAALRLLNISKLIEKDYQPINVNLSVSELVKLIPLTDKNIFVVEDDEHQFIGIVQLEENINLLLDKNRHEKLLLADIVTVPPAQIEPNDRPTKIILKFDQTNAWFLPVIEKGKFIGMLSKSKILHKYRESIVESSDD</sequence>
<keyword evidence="6 11" id="KW-0472">Membrane</keyword>
<dbReference type="Pfam" id="PF00654">
    <property type="entry name" value="Voltage_CLC"/>
    <property type="match status" value="1"/>
</dbReference>
<feature type="transmembrane region" description="Helical" evidence="11">
    <location>
        <begin position="62"/>
        <end position="81"/>
    </location>
</feature>
<feature type="transmembrane region" description="Helical" evidence="11">
    <location>
        <begin position="347"/>
        <end position="370"/>
    </location>
</feature>
<comment type="subcellular location">
    <subcellularLocation>
        <location evidence="1">Membrane</location>
        <topology evidence="1">Multi-pass membrane protein</topology>
    </subcellularLocation>
</comment>
<evidence type="ECO:0000256" key="1">
    <source>
        <dbReference type="ARBA" id="ARBA00004141"/>
    </source>
</evidence>
<dbReference type="RefSeq" id="WP_188616855.1">
    <property type="nucleotide sequence ID" value="NZ_BMLV01000002.1"/>
</dbReference>
<keyword evidence="3 11" id="KW-0812">Transmembrane</keyword>
<name>A0ABQ2NJB0_9FLAO</name>
<evidence type="ECO:0000256" key="11">
    <source>
        <dbReference type="SAM" id="Phobius"/>
    </source>
</evidence>
<proteinExistence type="predicted"/>
<keyword evidence="7" id="KW-0869">Chloride channel</keyword>
<feature type="transmembrane region" description="Helical" evidence="11">
    <location>
        <begin position="23"/>
        <end position="42"/>
    </location>
</feature>
<feature type="transmembrane region" description="Helical" evidence="11">
    <location>
        <begin position="159"/>
        <end position="182"/>
    </location>
</feature>
<reference evidence="14" key="1">
    <citation type="journal article" date="2019" name="Int. J. Syst. Evol. Microbiol.">
        <title>The Global Catalogue of Microorganisms (GCM) 10K type strain sequencing project: providing services to taxonomists for standard genome sequencing and annotation.</title>
        <authorList>
            <consortium name="The Broad Institute Genomics Platform"/>
            <consortium name="The Broad Institute Genome Sequencing Center for Infectious Disease"/>
            <person name="Wu L."/>
            <person name="Ma J."/>
        </authorList>
    </citation>
    <scope>NUCLEOTIDE SEQUENCE [LARGE SCALE GENOMIC DNA]</scope>
    <source>
        <strain evidence="14">CGMCC 1.7656</strain>
    </source>
</reference>
<evidence type="ECO:0000256" key="6">
    <source>
        <dbReference type="ARBA" id="ARBA00023136"/>
    </source>
</evidence>
<dbReference type="InterPro" id="IPR014743">
    <property type="entry name" value="Cl-channel_core"/>
</dbReference>
<dbReference type="InterPro" id="IPR050368">
    <property type="entry name" value="ClC-type_chloride_channel"/>
</dbReference>
<keyword evidence="5" id="KW-0406">Ion transport</keyword>
<keyword evidence="9" id="KW-0407">Ion channel</keyword>
<evidence type="ECO:0000256" key="2">
    <source>
        <dbReference type="ARBA" id="ARBA00022448"/>
    </source>
</evidence>
<feature type="transmembrane region" description="Helical" evidence="11">
    <location>
        <begin position="382"/>
        <end position="406"/>
    </location>
</feature>
<evidence type="ECO:0000256" key="9">
    <source>
        <dbReference type="ARBA" id="ARBA00023303"/>
    </source>
</evidence>
<dbReference type="PRINTS" id="PR00762">
    <property type="entry name" value="CLCHANNEL"/>
</dbReference>
<feature type="transmembrane region" description="Helical" evidence="11">
    <location>
        <begin position="267"/>
        <end position="289"/>
    </location>
</feature>
<dbReference type="SUPFAM" id="SSF81340">
    <property type="entry name" value="Clc chloride channel"/>
    <property type="match status" value="1"/>
</dbReference>
<dbReference type="CDD" id="cd00400">
    <property type="entry name" value="Voltage_gated_ClC"/>
    <property type="match status" value="1"/>
</dbReference>
<dbReference type="InterPro" id="IPR001807">
    <property type="entry name" value="ClC"/>
</dbReference>
<dbReference type="Proteomes" id="UP000620064">
    <property type="component" value="Unassembled WGS sequence"/>
</dbReference>
<dbReference type="PANTHER" id="PTHR43427">
    <property type="entry name" value="CHLORIDE CHANNEL PROTEIN CLC-E"/>
    <property type="match status" value="1"/>
</dbReference>
<accession>A0ABQ2NJB0</accession>
<dbReference type="InterPro" id="IPR000644">
    <property type="entry name" value="CBS_dom"/>
</dbReference>
<keyword evidence="4 11" id="KW-1133">Transmembrane helix</keyword>
<dbReference type="Gene3D" id="1.10.3080.10">
    <property type="entry name" value="Clc chloride channel"/>
    <property type="match status" value="1"/>
</dbReference>
<evidence type="ECO:0000313" key="13">
    <source>
        <dbReference type="EMBL" id="GGP02776.1"/>
    </source>
</evidence>
<evidence type="ECO:0000259" key="12">
    <source>
        <dbReference type="PROSITE" id="PS51371"/>
    </source>
</evidence>
<feature type="domain" description="CBS" evidence="12">
    <location>
        <begin position="532"/>
        <end position="589"/>
    </location>
</feature>
<evidence type="ECO:0000256" key="5">
    <source>
        <dbReference type="ARBA" id="ARBA00023065"/>
    </source>
</evidence>
<evidence type="ECO:0000313" key="14">
    <source>
        <dbReference type="Proteomes" id="UP000620064"/>
    </source>
</evidence>
<dbReference type="SUPFAM" id="SSF54631">
    <property type="entry name" value="CBS-domain pair"/>
    <property type="match status" value="1"/>
</dbReference>
<keyword evidence="10" id="KW-0129">CBS domain</keyword>
<evidence type="ECO:0000256" key="4">
    <source>
        <dbReference type="ARBA" id="ARBA00022989"/>
    </source>
</evidence>
<dbReference type="Pfam" id="PF00571">
    <property type="entry name" value="CBS"/>
    <property type="match status" value="1"/>
</dbReference>
<feature type="transmembrane region" description="Helical" evidence="11">
    <location>
        <begin position="235"/>
        <end position="255"/>
    </location>
</feature>
<feature type="transmembrane region" description="Helical" evidence="11">
    <location>
        <begin position="412"/>
        <end position="429"/>
    </location>
</feature>
<evidence type="ECO:0000256" key="10">
    <source>
        <dbReference type="PROSITE-ProRule" id="PRU00703"/>
    </source>
</evidence>
<evidence type="ECO:0000256" key="3">
    <source>
        <dbReference type="ARBA" id="ARBA00022692"/>
    </source>
</evidence>
<protein>
    <submittedName>
        <fullName evidence="13">Chloride channel protein</fullName>
    </submittedName>
</protein>
<feature type="transmembrane region" description="Helical" evidence="11">
    <location>
        <begin position="322"/>
        <end position="341"/>
    </location>
</feature>
<comment type="caution">
    <text evidence="13">The sequence shown here is derived from an EMBL/GenBank/DDBJ whole genome shotgun (WGS) entry which is preliminary data.</text>
</comment>
<dbReference type="CDD" id="cd02205">
    <property type="entry name" value="CBS_pair_SF"/>
    <property type="match status" value="1"/>
</dbReference>
<organism evidence="13 14">
    <name type="scientific">Cloacibacterium rupense</name>
    <dbReference type="NCBI Taxonomy" id="517423"/>
    <lineage>
        <taxon>Bacteria</taxon>
        <taxon>Pseudomonadati</taxon>
        <taxon>Bacteroidota</taxon>
        <taxon>Flavobacteriia</taxon>
        <taxon>Flavobacteriales</taxon>
        <taxon>Weeksellaceae</taxon>
    </lineage>
</organism>
<gene>
    <name evidence="13" type="ORF">GCM10010992_08530</name>
</gene>
<dbReference type="PANTHER" id="PTHR43427:SF6">
    <property type="entry name" value="CHLORIDE CHANNEL PROTEIN CLC-E"/>
    <property type="match status" value="1"/>
</dbReference>
<dbReference type="EMBL" id="BMLV01000002">
    <property type="protein sequence ID" value="GGP02776.1"/>
    <property type="molecule type" value="Genomic_DNA"/>
</dbReference>
<keyword evidence="2" id="KW-0813">Transport</keyword>
<feature type="transmembrane region" description="Helical" evidence="11">
    <location>
        <begin position="194"/>
        <end position="214"/>
    </location>
</feature>
<keyword evidence="8" id="KW-0868">Chloride</keyword>
<dbReference type="InterPro" id="IPR046342">
    <property type="entry name" value="CBS_dom_sf"/>
</dbReference>